<dbReference type="HOGENOM" id="CLU_1024677_0_0_1"/>
<dbReference type="GeneID" id="17288284"/>
<evidence type="ECO:0000313" key="3">
    <source>
        <dbReference type="Proteomes" id="UP000011087"/>
    </source>
</evidence>
<protein>
    <submittedName>
        <fullName evidence="1 2">Uncharacterized protein</fullName>
    </submittedName>
</protein>
<dbReference type="RefSeq" id="XP_005818539.1">
    <property type="nucleotide sequence ID" value="XM_005818482.1"/>
</dbReference>
<sequence length="272" mass="30164">MQQQETKNPSSRIFQHMMPGMNKASIRATLHSQEVLGLKGLNENCQADPAIAGFCTRENVFACVSEFVASIPMTAVQFTDPPETVEVPTLKSENEQVKSCLRDLLQIEKQLNPCHFQPDWKEKESPQWVSDCESVLNEDGLVSVVSRLFQGINWMNLNKKIEEMAEFHESLKPEAVNACGSDAKTCIEQGLPCPLCARMSKGVAACFAQGHLYISEDGELPTSCKECKLRNKGAFFCFKRGHMTRLRAVPFSSEGVPASNMLPDVYLGSIIA</sequence>
<keyword evidence="3" id="KW-1185">Reference proteome</keyword>
<gene>
    <name evidence="1" type="ORF">GUITHDRAFT_156548</name>
</gene>
<organism evidence="1">
    <name type="scientific">Guillardia theta (strain CCMP2712)</name>
    <name type="common">Cryptophyte</name>
    <dbReference type="NCBI Taxonomy" id="905079"/>
    <lineage>
        <taxon>Eukaryota</taxon>
        <taxon>Cryptophyceae</taxon>
        <taxon>Pyrenomonadales</taxon>
        <taxon>Geminigeraceae</taxon>
        <taxon>Guillardia</taxon>
    </lineage>
</organism>
<name>L1I6P8_GUITC</name>
<dbReference type="EMBL" id="JH993262">
    <property type="protein sequence ID" value="EKX31559.1"/>
    <property type="molecule type" value="Genomic_DNA"/>
</dbReference>
<reference evidence="3" key="2">
    <citation type="submission" date="2012-11" db="EMBL/GenBank/DDBJ databases">
        <authorList>
            <person name="Kuo A."/>
            <person name="Curtis B.A."/>
            <person name="Tanifuji G."/>
            <person name="Burki F."/>
            <person name="Gruber A."/>
            <person name="Irimia M."/>
            <person name="Maruyama S."/>
            <person name="Arias M.C."/>
            <person name="Ball S.G."/>
            <person name="Gile G.H."/>
            <person name="Hirakawa Y."/>
            <person name="Hopkins J.F."/>
            <person name="Rensing S.A."/>
            <person name="Schmutz J."/>
            <person name="Symeonidi A."/>
            <person name="Elias M."/>
            <person name="Eveleigh R.J."/>
            <person name="Herman E.K."/>
            <person name="Klute M.J."/>
            <person name="Nakayama T."/>
            <person name="Obornik M."/>
            <person name="Reyes-Prieto A."/>
            <person name="Armbrust E.V."/>
            <person name="Aves S.J."/>
            <person name="Beiko R.G."/>
            <person name="Coutinho P."/>
            <person name="Dacks J.B."/>
            <person name="Durnford D.G."/>
            <person name="Fast N.M."/>
            <person name="Green B.R."/>
            <person name="Grisdale C."/>
            <person name="Hempe F."/>
            <person name="Henrissat B."/>
            <person name="Hoppner M.P."/>
            <person name="Ishida K.-I."/>
            <person name="Kim E."/>
            <person name="Koreny L."/>
            <person name="Kroth P.G."/>
            <person name="Liu Y."/>
            <person name="Malik S.-B."/>
            <person name="Maier U.G."/>
            <person name="McRose D."/>
            <person name="Mock T."/>
            <person name="Neilson J.A."/>
            <person name="Onodera N.T."/>
            <person name="Poole A.M."/>
            <person name="Pritham E.J."/>
            <person name="Richards T.A."/>
            <person name="Rocap G."/>
            <person name="Roy S.W."/>
            <person name="Sarai C."/>
            <person name="Schaack S."/>
            <person name="Shirato S."/>
            <person name="Slamovits C.H."/>
            <person name="Spencer D.F."/>
            <person name="Suzuki S."/>
            <person name="Worden A.Z."/>
            <person name="Zauner S."/>
            <person name="Barry K."/>
            <person name="Bell C."/>
            <person name="Bharti A.K."/>
            <person name="Crow J.A."/>
            <person name="Grimwood J."/>
            <person name="Kramer R."/>
            <person name="Lindquist E."/>
            <person name="Lucas S."/>
            <person name="Salamov A."/>
            <person name="McFadden G.I."/>
            <person name="Lane C.E."/>
            <person name="Keeling P.J."/>
            <person name="Gray M.W."/>
            <person name="Grigoriev I.V."/>
            <person name="Archibald J.M."/>
        </authorList>
    </citation>
    <scope>NUCLEOTIDE SEQUENCE</scope>
    <source>
        <strain evidence="3">CCMP2712</strain>
    </source>
</reference>
<dbReference type="AlphaFoldDB" id="L1I6P8"/>
<reference evidence="2" key="3">
    <citation type="submission" date="2016-03" db="UniProtKB">
        <authorList>
            <consortium name="EnsemblProtists"/>
        </authorList>
    </citation>
    <scope>IDENTIFICATION</scope>
</reference>
<dbReference type="Proteomes" id="UP000011087">
    <property type="component" value="Unassembled WGS sequence"/>
</dbReference>
<reference evidence="1 3" key="1">
    <citation type="journal article" date="2012" name="Nature">
        <title>Algal genomes reveal evolutionary mosaicism and the fate of nucleomorphs.</title>
        <authorList>
            <consortium name="DOE Joint Genome Institute"/>
            <person name="Curtis B.A."/>
            <person name="Tanifuji G."/>
            <person name="Burki F."/>
            <person name="Gruber A."/>
            <person name="Irimia M."/>
            <person name="Maruyama S."/>
            <person name="Arias M.C."/>
            <person name="Ball S.G."/>
            <person name="Gile G.H."/>
            <person name="Hirakawa Y."/>
            <person name="Hopkins J.F."/>
            <person name="Kuo A."/>
            <person name="Rensing S.A."/>
            <person name="Schmutz J."/>
            <person name="Symeonidi A."/>
            <person name="Elias M."/>
            <person name="Eveleigh R.J."/>
            <person name="Herman E.K."/>
            <person name="Klute M.J."/>
            <person name="Nakayama T."/>
            <person name="Obornik M."/>
            <person name="Reyes-Prieto A."/>
            <person name="Armbrust E.V."/>
            <person name="Aves S.J."/>
            <person name="Beiko R.G."/>
            <person name="Coutinho P."/>
            <person name="Dacks J.B."/>
            <person name="Durnford D.G."/>
            <person name="Fast N.M."/>
            <person name="Green B.R."/>
            <person name="Grisdale C.J."/>
            <person name="Hempel F."/>
            <person name="Henrissat B."/>
            <person name="Hoppner M.P."/>
            <person name="Ishida K."/>
            <person name="Kim E."/>
            <person name="Koreny L."/>
            <person name="Kroth P.G."/>
            <person name="Liu Y."/>
            <person name="Malik S.B."/>
            <person name="Maier U.G."/>
            <person name="McRose D."/>
            <person name="Mock T."/>
            <person name="Neilson J.A."/>
            <person name="Onodera N.T."/>
            <person name="Poole A.M."/>
            <person name="Pritham E.J."/>
            <person name="Richards T.A."/>
            <person name="Rocap G."/>
            <person name="Roy S.W."/>
            <person name="Sarai C."/>
            <person name="Schaack S."/>
            <person name="Shirato S."/>
            <person name="Slamovits C.H."/>
            <person name="Spencer D.F."/>
            <person name="Suzuki S."/>
            <person name="Worden A.Z."/>
            <person name="Zauner S."/>
            <person name="Barry K."/>
            <person name="Bell C."/>
            <person name="Bharti A.K."/>
            <person name="Crow J.A."/>
            <person name="Grimwood J."/>
            <person name="Kramer R."/>
            <person name="Lindquist E."/>
            <person name="Lucas S."/>
            <person name="Salamov A."/>
            <person name="McFadden G.I."/>
            <person name="Lane C.E."/>
            <person name="Keeling P.J."/>
            <person name="Gray M.W."/>
            <person name="Grigoriev I.V."/>
            <person name="Archibald J.M."/>
        </authorList>
    </citation>
    <scope>NUCLEOTIDE SEQUENCE</scope>
    <source>
        <strain evidence="1 3">CCMP2712</strain>
    </source>
</reference>
<dbReference type="EnsemblProtists" id="EKX31559">
    <property type="protein sequence ID" value="EKX31559"/>
    <property type="gene ID" value="GUITHDRAFT_156548"/>
</dbReference>
<dbReference type="KEGG" id="gtt:GUITHDRAFT_156548"/>
<proteinExistence type="predicted"/>
<evidence type="ECO:0000313" key="1">
    <source>
        <dbReference type="EMBL" id="EKX31559.1"/>
    </source>
</evidence>
<accession>L1I6P8</accession>
<evidence type="ECO:0000313" key="2">
    <source>
        <dbReference type="EnsemblProtists" id="EKX31559"/>
    </source>
</evidence>
<dbReference type="PaxDb" id="55529-EKX31559"/>